<dbReference type="GO" id="GO:0050661">
    <property type="term" value="F:NADP binding"/>
    <property type="evidence" value="ECO:0007669"/>
    <property type="project" value="InterPro"/>
</dbReference>
<dbReference type="InterPro" id="IPR006424">
    <property type="entry name" value="Glyceraldehyde-3-P_DH_1"/>
</dbReference>
<evidence type="ECO:0000256" key="3">
    <source>
        <dbReference type="ARBA" id="ARBA00022857"/>
    </source>
</evidence>
<dbReference type="InterPro" id="IPR020829">
    <property type="entry name" value="GlycerAld_3-P_DH_cat"/>
</dbReference>
<dbReference type="InterPro" id="IPR020831">
    <property type="entry name" value="GlycerAld/Erythrose_P_DH"/>
</dbReference>
<evidence type="ECO:0000259" key="12">
    <source>
        <dbReference type="SMART" id="SM00846"/>
    </source>
</evidence>
<dbReference type="GO" id="GO:0047100">
    <property type="term" value="F:glyceraldehyde-3-phosphate dehydrogenase (NADP+) (phosphorylating) activity"/>
    <property type="evidence" value="ECO:0007669"/>
    <property type="project" value="RHEA"/>
</dbReference>
<dbReference type="CDD" id="cd05214">
    <property type="entry name" value="GAPDH_I_N"/>
    <property type="match status" value="1"/>
</dbReference>
<keyword evidence="9" id="KW-0520">NAD</keyword>
<dbReference type="GO" id="GO:0051287">
    <property type="term" value="F:NAD binding"/>
    <property type="evidence" value="ECO:0007669"/>
    <property type="project" value="InterPro"/>
</dbReference>
<dbReference type="PANTHER" id="PTHR43148">
    <property type="entry name" value="GLYCERALDEHYDE-3-PHOSPHATE DEHYDROGENASE 2"/>
    <property type="match status" value="1"/>
</dbReference>
<dbReference type="Pfam" id="PF02800">
    <property type="entry name" value="Gp_dh_C"/>
    <property type="match status" value="1"/>
</dbReference>
<feature type="binding site" evidence="8">
    <location>
        <begin position="154"/>
        <end position="156"/>
    </location>
    <ligand>
        <name>D-glyceraldehyde 3-phosphate</name>
        <dbReference type="ChEBI" id="CHEBI:59776"/>
    </ligand>
</feature>
<feature type="binding site" evidence="8">
    <location>
        <position position="236"/>
    </location>
    <ligand>
        <name>D-glyceraldehyde 3-phosphate</name>
        <dbReference type="ChEBI" id="CHEBI:59776"/>
    </ligand>
</feature>
<dbReference type="InterPro" id="IPR020828">
    <property type="entry name" value="GlycerAld_3-P_DH_NAD(P)-bd"/>
</dbReference>
<dbReference type="Gene3D" id="3.40.50.720">
    <property type="entry name" value="NAD(P)-binding Rossmann-like Domain"/>
    <property type="match status" value="1"/>
</dbReference>
<dbReference type="FunFam" id="3.40.50.720:FF:000001">
    <property type="entry name" value="Glyceraldehyde-3-phosphate dehydrogenase"/>
    <property type="match status" value="1"/>
</dbReference>
<evidence type="ECO:0000256" key="10">
    <source>
        <dbReference type="PIRSR" id="PIRSR000149-4"/>
    </source>
</evidence>
<accession>E4NTU4</accession>
<evidence type="ECO:0000313" key="14">
    <source>
        <dbReference type="Proteomes" id="UP000006663"/>
    </source>
</evidence>
<evidence type="ECO:0000256" key="8">
    <source>
        <dbReference type="PIRSR" id="PIRSR000149-2"/>
    </source>
</evidence>
<dbReference type="SMART" id="SM00846">
    <property type="entry name" value="Gp_dh_N"/>
    <property type="match status" value="1"/>
</dbReference>
<dbReference type="GO" id="GO:0004365">
    <property type="term" value="F:glyceraldehyde-3-phosphate dehydrogenase (NAD+) (phosphorylating) activity"/>
    <property type="evidence" value="ECO:0007669"/>
    <property type="project" value="RHEA"/>
</dbReference>
<keyword evidence="4 13" id="KW-0560">Oxidoreductase</keyword>
<feature type="binding site" evidence="8">
    <location>
        <position position="185"/>
    </location>
    <ligand>
        <name>D-glyceraldehyde 3-phosphate</name>
        <dbReference type="ChEBI" id="CHEBI:59776"/>
    </ligand>
</feature>
<gene>
    <name evidence="13" type="ordered locus">Hbor_27020</name>
</gene>
<dbReference type="KEGG" id="hbo:Hbor_27020"/>
<feature type="binding site" evidence="9">
    <location>
        <position position="38"/>
    </location>
    <ligand>
        <name>NAD(+)</name>
        <dbReference type="ChEBI" id="CHEBI:57540"/>
    </ligand>
</feature>
<dbReference type="Gene3D" id="3.30.360.10">
    <property type="entry name" value="Dihydrodipicolinate Reductase, domain 2"/>
    <property type="match status" value="1"/>
</dbReference>
<evidence type="ECO:0000256" key="2">
    <source>
        <dbReference type="ARBA" id="ARBA00013024"/>
    </source>
</evidence>
<evidence type="ECO:0000256" key="11">
    <source>
        <dbReference type="RuleBase" id="RU000397"/>
    </source>
</evidence>
<comment type="catalytic activity">
    <reaction evidence="5">
        <text>D-glyceraldehyde 3-phosphate + phosphate + NADP(+) = (2R)-3-phospho-glyceroyl phosphate + NADPH + H(+)</text>
        <dbReference type="Rhea" id="RHEA:10296"/>
        <dbReference type="ChEBI" id="CHEBI:15378"/>
        <dbReference type="ChEBI" id="CHEBI:43474"/>
        <dbReference type="ChEBI" id="CHEBI:57604"/>
        <dbReference type="ChEBI" id="CHEBI:57783"/>
        <dbReference type="ChEBI" id="CHEBI:58349"/>
        <dbReference type="ChEBI" id="CHEBI:59776"/>
        <dbReference type="EC" id="1.2.1.59"/>
    </reaction>
</comment>
<reference evidence="13 14" key="1">
    <citation type="journal article" date="2009" name="Stand. Genomic Sci.">
        <title>Complete genome sequence of Halogeometricum borinquense type strain (PR3).</title>
        <authorList>
            <person name="Malfatti S."/>
            <person name="Tindall B.J."/>
            <person name="Schneider S."/>
            <person name="Fahnrich R."/>
            <person name="Lapidus A."/>
            <person name="Labuttii K."/>
            <person name="Copeland A."/>
            <person name="Glavina Del Rio T."/>
            <person name="Nolan M."/>
            <person name="Chen F."/>
            <person name="Lucas S."/>
            <person name="Tice H."/>
            <person name="Cheng J.F."/>
            <person name="Bruce D."/>
            <person name="Goodwin L."/>
            <person name="Pitluck S."/>
            <person name="Anderson I."/>
            <person name="Pati A."/>
            <person name="Ivanova N."/>
            <person name="Mavromatis K."/>
            <person name="Chen A."/>
            <person name="Palaniappan K."/>
            <person name="D'haeseleer P."/>
            <person name="Goker M."/>
            <person name="Bristow J."/>
            <person name="Eisen J.A."/>
            <person name="Markowitz V."/>
            <person name="Hugenholtz P."/>
            <person name="Kyrpides N.C."/>
            <person name="Klenk H.P."/>
            <person name="Chain P."/>
        </authorList>
    </citation>
    <scope>NUCLEOTIDE SEQUENCE [LARGE SCALE GENOMIC DNA]</scope>
    <source>
        <strain evidence="14">ATCC 700274 / DSM 11551 / JCM 10706 / KCTC 4070 / PR3</strain>
    </source>
</reference>
<dbReference type="PRINTS" id="PR00078">
    <property type="entry name" value="G3PDHDRGNASE"/>
</dbReference>
<evidence type="ECO:0000256" key="7">
    <source>
        <dbReference type="PIRSR" id="PIRSR000149-1"/>
    </source>
</evidence>
<evidence type="ECO:0000256" key="1">
    <source>
        <dbReference type="ARBA" id="ARBA00007406"/>
    </source>
</evidence>
<keyword evidence="9" id="KW-0547">Nucleotide-binding</keyword>
<dbReference type="EMBL" id="CP001690">
    <property type="protein sequence ID" value="ADQ68249.1"/>
    <property type="molecule type" value="Genomic_DNA"/>
</dbReference>
<evidence type="ECO:0000256" key="4">
    <source>
        <dbReference type="ARBA" id="ARBA00023002"/>
    </source>
</evidence>
<evidence type="ECO:0000256" key="9">
    <source>
        <dbReference type="PIRSR" id="PIRSR000149-3"/>
    </source>
</evidence>
<keyword evidence="14" id="KW-1185">Reference proteome</keyword>
<dbReference type="FunFam" id="3.30.360.10:FF:000002">
    <property type="entry name" value="Glyceraldehyde-3-phosphate dehydrogenase"/>
    <property type="match status" value="1"/>
</dbReference>
<evidence type="ECO:0000313" key="13">
    <source>
        <dbReference type="EMBL" id="ADQ68249.1"/>
    </source>
</evidence>
<feature type="binding site" evidence="9">
    <location>
        <begin position="16"/>
        <end position="17"/>
    </location>
    <ligand>
        <name>NAD(+)</name>
        <dbReference type="ChEBI" id="CHEBI:57540"/>
    </ligand>
</feature>
<feature type="active site" description="Nucleophile" evidence="7">
    <location>
        <position position="155"/>
    </location>
</feature>
<organism evidence="13 14">
    <name type="scientific">Halogeometricum borinquense (strain ATCC 700274 / DSM 11551 / JCM 10706 / KCTC 4070 / PR3)</name>
    <dbReference type="NCBI Taxonomy" id="469382"/>
    <lineage>
        <taxon>Archaea</taxon>
        <taxon>Methanobacteriati</taxon>
        <taxon>Methanobacteriota</taxon>
        <taxon>Stenosarchaea group</taxon>
        <taxon>Halobacteria</taxon>
        <taxon>Halobacteriales</taxon>
        <taxon>Haloferacaceae</taxon>
        <taxon>Halogeometricum</taxon>
    </lineage>
</organism>
<protein>
    <recommendedName>
        <fullName evidence="2">glyceraldehyde-3-phosphate dehydrogenase (NAD(P)(+)) (phosphorylating)</fullName>
        <ecNumber evidence="2">1.2.1.59</ecNumber>
    </recommendedName>
</protein>
<proteinExistence type="inferred from homology"/>
<sequence length="338" mass="36301">MGDDDVVRVGLNGFGRIGRNVFRAVMENPKVELVGINDVMDFEDMAYLAKYDTVMGRQDEVSLDGDELVAGDTSVPLFNIQSPAELPWDELNVDVALECTGIFRTKQDASAHLDAGAHKVLISAPPKGEEPVKQIVYGVNHDEYDGEDVVSNASCTTNSVTPVAKVLDEEFGIESGLLTTVHAYTGSQNLIDGPKAKKRRGRAAAENIVPTSTGAAQAATEILPQLDGKLDGMAMRVPVPNGSITELVVSLDETPSVEELNDAFRDAADSGPLAGVLGYTDDEVVSSDIVGLPFSSTVDLQSTNMVNDGGLYKILTWYDNEYGFSNRMLDMAHFITHG</sequence>
<evidence type="ECO:0000256" key="6">
    <source>
        <dbReference type="ARBA" id="ARBA00048853"/>
    </source>
</evidence>
<dbReference type="InterPro" id="IPR036291">
    <property type="entry name" value="NAD(P)-bd_dom_sf"/>
</dbReference>
<name>E4NTU4_HALBP</name>
<comment type="catalytic activity">
    <reaction evidence="6">
        <text>D-glyceraldehyde 3-phosphate + phosphate + NAD(+) = (2R)-3-phospho-glyceroyl phosphate + NADH + H(+)</text>
        <dbReference type="Rhea" id="RHEA:10300"/>
        <dbReference type="ChEBI" id="CHEBI:15378"/>
        <dbReference type="ChEBI" id="CHEBI:43474"/>
        <dbReference type="ChEBI" id="CHEBI:57540"/>
        <dbReference type="ChEBI" id="CHEBI:57604"/>
        <dbReference type="ChEBI" id="CHEBI:57945"/>
        <dbReference type="ChEBI" id="CHEBI:59776"/>
        <dbReference type="EC" id="1.2.1.59"/>
    </reaction>
</comment>
<evidence type="ECO:0000256" key="5">
    <source>
        <dbReference type="ARBA" id="ARBA00048067"/>
    </source>
</evidence>
<dbReference type="Pfam" id="PF00044">
    <property type="entry name" value="Gp_dh_N"/>
    <property type="match status" value="1"/>
</dbReference>
<feature type="binding site" evidence="8">
    <location>
        <begin position="213"/>
        <end position="214"/>
    </location>
    <ligand>
        <name>D-glyceraldehyde 3-phosphate</name>
        <dbReference type="ChEBI" id="CHEBI:59776"/>
    </ligand>
</feature>
<feature type="site" description="Activates thiol group during catalysis" evidence="10">
    <location>
        <position position="182"/>
    </location>
</feature>
<dbReference type="GO" id="GO:0006006">
    <property type="term" value="P:glucose metabolic process"/>
    <property type="evidence" value="ECO:0007669"/>
    <property type="project" value="InterPro"/>
</dbReference>
<dbReference type="Proteomes" id="UP000006663">
    <property type="component" value="Chromosome"/>
</dbReference>
<dbReference type="SUPFAM" id="SSF51735">
    <property type="entry name" value="NAD(P)-binding Rossmann-fold domains"/>
    <property type="match status" value="1"/>
</dbReference>
<dbReference type="SUPFAM" id="SSF55347">
    <property type="entry name" value="Glyceraldehyde-3-phosphate dehydrogenase-like, C-terminal domain"/>
    <property type="match status" value="1"/>
</dbReference>
<dbReference type="EC" id="1.2.1.59" evidence="2"/>
<dbReference type="AlphaFoldDB" id="E4NTU4"/>
<dbReference type="CDD" id="cd18126">
    <property type="entry name" value="GAPDH_I_C"/>
    <property type="match status" value="1"/>
</dbReference>
<feature type="domain" description="Glyceraldehyde 3-phosphate dehydrogenase NAD(P) binding" evidence="12">
    <location>
        <begin position="7"/>
        <end position="155"/>
    </location>
</feature>
<dbReference type="eggNOG" id="arCOG00493">
    <property type="taxonomic scope" value="Archaea"/>
</dbReference>
<dbReference type="PIRSF" id="PIRSF000149">
    <property type="entry name" value="GAP_DH"/>
    <property type="match status" value="1"/>
</dbReference>
<comment type="similarity">
    <text evidence="1 11">Belongs to the glyceraldehyde-3-phosphate dehydrogenase family.</text>
</comment>
<feature type="binding site" evidence="9">
    <location>
        <position position="123"/>
    </location>
    <ligand>
        <name>NAD(+)</name>
        <dbReference type="ChEBI" id="CHEBI:57540"/>
    </ligand>
</feature>
<keyword evidence="3" id="KW-0521">NADP</keyword>
<feature type="binding site" evidence="9">
    <location>
        <position position="320"/>
    </location>
    <ligand>
        <name>NAD(+)</name>
        <dbReference type="ChEBI" id="CHEBI:57540"/>
    </ligand>
</feature>
<dbReference type="HOGENOM" id="CLU_030140_0_2_2"/>
<dbReference type="STRING" id="469382.Hbor_27020"/>
<dbReference type="NCBIfam" id="TIGR01534">
    <property type="entry name" value="GAPDH-I"/>
    <property type="match status" value="1"/>
</dbReference>